<evidence type="ECO:0000313" key="4">
    <source>
        <dbReference type="Proteomes" id="UP000177230"/>
    </source>
</evidence>
<dbReference type="Gene3D" id="3.90.1200.10">
    <property type="match status" value="1"/>
</dbReference>
<dbReference type="PANTHER" id="PTHR21064:SF6">
    <property type="entry name" value="AMINOGLYCOSIDE PHOSPHOTRANSFERASE DOMAIN-CONTAINING PROTEIN"/>
    <property type="match status" value="1"/>
</dbReference>
<dbReference type="GO" id="GO:0004413">
    <property type="term" value="F:homoserine kinase activity"/>
    <property type="evidence" value="ECO:0007669"/>
    <property type="project" value="TreeGrafter"/>
</dbReference>
<name>A0A1F5RC67_9BACT</name>
<evidence type="ECO:0000313" key="3">
    <source>
        <dbReference type="EMBL" id="OGF12056.1"/>
    </source>
</evidence>
<reference evidence="3 4" key="1">
    <citation type="journal article" date="2016" name="Nat. Commun.">
        <title>Thousands of microbial genomes shed light on interconnected biogeochemical processes in an aquifer system.</title>
        <authorList>
            <person name="Anantharaman K."/>
            <person name="Brown C.T."/>
            <person name="Hug L.A."/>
            <person name="Sharon I."/>
            <person name="Castelle C.J."/>
            <person name="Probst A.J."/>
            <person name="Thomas B.C."/>
            <person name="Singh A."/>
            <person name="Wilkins M.J."/>
            <person name="Karaoz U."/>
            <person name="Brodie E.L."/>
            <person name="Williams K.H."/>
            <person name="Hubbard S.S."/>
            <person name="Banfield J.F."/>
        </authorList>
    </citation>
    <scope>NUCLEOTIDE SEQUENCE [LARGE SCALE GENOMIC DNA]</scope>
</reference>
<dbReference type="PANTHER" id="PTHR21064">
    <property type="entry name" value="AMINOGLYCOSIDE PHOSPHOTRANSFERASE DOMAIN-CONTAINING PROTEIN-RELATED"/>
    <property type="match status" value="1"/>
</dbReference>
<dbReference type="SUPFAM" id="SSF56112">
    <property type="entry name" value="Protein kinase-like (PK-like)"/>
    <property type="match status" value="1"/>
</dbReference>
<organism evidence="3 4">
    <name type="scientific">Candidatus Edwardsbacteria bacterium GWF2_54_11</name>
    <dbReference type="NCBI Taxonomy" id="1817851"/>
    <lineage>
        <taxon>Bacteria</taxon>
        <taxon>Candidatus Edwardsiibacteriota</taxon>
    </lineage>
</organism>
<comment type="caution">
    <text evidence="3">The sequence shown here is derived from an EMBL/GenBank/DDBJ whole genome shotgun (WGS) entry which is preliminary data.</text>
</comment>
<dbReference type="AlphaFoldDB" id="A0A1F5RC67"/>
<accession>A0A1F5RC67</accession>
<feature type="domain" description="Aminoglycoside phosphotransferase" evidence="2">
    <location>
        <begin position="32"/>
        <end position="262"/>
    </location>
</feature>
<dbReference type="GO" id="GO:0009088">
    <property type="term" value="P:threonine biosynthetic process"/>
    <property type="evidence" value="ECO:0007669"/>
    <property type="project" value="TreeGrafter"/>
</dbReference>
<sequence length="334" mass="38595">MESRIKDRFNRDILAEAMERYAVPEGKIRELGGFESFIYSFERDSRGYILRLSHSLRRSEELIRGEADWINYLAGNGVPVAGAIMSENGRLVEPIDDGQGRHFLATAFVKIDGRPVHEAGWCPQLYRAYGRLLGRMHALTKDYQPKDPLAKRPQWEDSANTECVKHLPEPEALVRKRYREIMDRVSALPRDRDSFGLIHYDAHSSNMLVDQNGNLCLFDFDDSLYSWFVCDIAIVLFYMTAGKEPDSASVEEFLTHFLAGYAQENQLDPKWLKEIPHFLKIREIDLYAVIHRSFDVNNITNPWVAGFMKGRKEKIEREVPFLDLDFETLAGRLT</sequence>
<dbReference type="InterPro" id="IPR002575">
    <property type="entry name" value="Aminoglycoside_PTrfase"/>
</dbReference>
<dbReference type="InterPro" id="IPR011009">
    <property type="entry name" value="Kinase-like_dom_sf"/>
</dbReference>
<dbReference type="Pfam" id="PF01636">
    <property type="entry name" value="APH"/>
    <property type="match status" value="1"/>
</dbReference>
<comment type="similarity">
    <text evidence="1">Belongs to the pseudomonas-type ThrB family.</text>
</comment>
<evidence type="ECO:0000259" key="2">
    <source>
        <dbReference type="Pfam" id="PF01636"/>
    </source>
</evidence>
<protein>
    <recommendedName>
        <fullName evidence="2">Aminoglycoside phosphotransferase domain-containing protein</fullName>
    </recommendedName>
</protein>
<evidence type="ECO:0000256" key="1">
    <source>
        <dbReference type="ARBA" id="ARBA00038240"/>
    </source>
</evidence>
<proteinExistence type="inferred from homology"/>
<dbReference type="EMBL" id="MFFM01000034">
    <property type="protein sequence ID" value="OGF12056.1"/>
    <property type="molecule type" value="Genomic_DNA"/>
</dbReference>
<dbReference type="InterPro" id="IPR050249">
    <property type="entry name" value="Pseudomonas-type_ThrB"/>
</dbReference>
<gene>
    <name evidence="3" type="ORF">A2024_03455</name>
</gene>
<dbReference type="Proteomes" id="UP000177230">
    <property type="component" value="Unassembled WGS sequence"/>
</dbReference>